<organism evidence="2 3">
    <name type="scientific">Caerostris extrusa</name>
    <name type="common">Bark spider</name>
    <name type="synonym">Caerostris bankana</name>
    <dbReference type="NCBI Taxonomy" id="172846"/>
    <lineage>
        <taxon>Eukaryota</taxon>
        <taxon>Metazoa</taxon>
        <taxon>Ecdysozoa</taxon>
        <taxon>Arthropoda</taxon>
        <taxon>Chelicerata</taxon>
        <taxon>Arachnida</taxon>
        <taxon>Araneae</taxon>
        <taxon>Araneomorphae</taxon>
        <taxon>Entelegynae</taxon>
        <taxon>Araneoidea</taxon>
        <taxon>Araneidae</taxon>
        <taxon>Caerostris</taxon>
    </lineage>
</organism>
<sequence>MKFTLAVNYMVRCIPETFNKIYANSVIVSSLGSFVLIVERMEWEIYETGNSLWLSSPTIFLSQNMDFAIRDFSFKVPSFDQKDR</sequence>
<protein>
    <submittedName>
        <fullName evidence="2">Uncharacterized protein</fullName>
    </submittedName>
</protein>
<name>A0AAV4TKU8_CAEEX</name>
<keyword evidence="1" id="KW-1133">Transmembrane helix</keyword>
<evidence type="ECO:0000256" key="1">
    <source>
        <dbReference type="SAM" id="Phobius"/>
    </source>
</evidence>
<feature type="transmembrane region" description="Helical" evidence="1">
    <location>
        <begin position="21"/>
        <end position="38"/>
    </location>
</feature>
<accession>A0AAV4TKU8</accession>
<keyword evidence="3" id="KW-1185">Reference proteome</keyword>
<dbReference type="EMBL" id="BPLR01011534">
    <property type="protein sequence ID" value="GIY47188.1"/>
    <property type="molecule type" value="Genomic_DNA"/>
</dbReference>
<proteinExistence type="predicted"/>
<dbReference type="Proteomes" id="UP001054945">
    <property type="component" value="Unassembled WGS sequence"/>
</dbReference>
<dbReference type="AlphaFoldDB" id="A0AAV4TKU8"/>
<keyword evidence="1" id="KW-0472">Membrane</keyword>
<keyword evidence="1" id="KW-0812">Transmembrane</keyword>
<evidence type="ECO:0000313" key="2">
    <source>
        <dbReference type="EMBL" id="GIY47188.1"/>
    </source>
</evidence>
<reference evidence="2 3" key="1">
    <citation type="submission" date="2021-06" db="EMBL/GenBank/DDBJ databases">
        <title>Caerostris extrusa draft genome.</title>
        <authorList>
            <person name="Kono N."/>
            <person name="Arakawa K."/>
        </authorList>
    </citation>
    <scope>NUCLEOTIDE SEQUENCE [LARGE SCALE GENOMIC DNA]</scope>
</reference>
<gene>
    <name evidence="2" type="ORF">CEXT_703211</name>
</gene>
<comment type="caution">
    <text evidence="2">The sequence shown here is derived from an EMBL/GenBank/DDBJ whole genome shotgun (WGS) entry which is preliminary data.</text>
</comment>
<evidence type="ECO:0000313" key="3">
    <source>
        <dbReference type="Proteomes" id="UP001054945"/>
    </source>
</evidence>